<gene>
    <name evidence="1" type="ORF">HMH06_12420</name>
</gene>
<comment type="caution">
    <text evidence="1">The sequence shown here is derived from an EMBL/GenBank/DDBJ whole genome shotgun (WGS) entry which is preliminary data.</text>
</comment>
<evidence type="ECO:0000313" key="1">
    <source>
        <dbReference type="EMBL" id="NOJ76621.1"/>
    </source>
</evidence>
<evidence type="ECO:0000313" key="2">
    <source>
        <dbReference type="Proteomes" id="UP000580344"/>
    </source>
</evidence>
<accession>A0ABX1WQ04</accession>
<dbReference type="EMBL" id="JABFOQ010000042">
    <property type="protein sequence ID" value="NOJ76621.1"/>
    <property type="molecule type" value="Genomic_DNA"/>
</dbReference>
<sequence length="46" mass="5164">MTDPLFVNPLPGQYVNLITLLRGVWANDDIGKSTIPGSPMFWRCDN</sequence>
<proteinExistence type="predicted"/>
<keyword evidence="2" id="KW-1185">Reference proteome</keyword>
<organism evidence="1 2">
    <name type="scientific">Empedobacter stercoris</name>
    <dbReference type="NCBI Taxonomy" id="1628248"/>
    <lineage>
        <taxon>Bacteria</taxon>
        <taxon>Pseudomonadati</taxon>
        <taxon>Bacteroidota</taxon>
        <taxon>Flavobacteriia</taxon>
        <taxon>Flavobacteriales</taxon>
        <taxon>Weeksellaceae</taxon>
        <taxon>Empedobacter</taxon>
    </lineage>
</organism>
<dbReference type="Proteomes" id="UP000580344">
    <property type="component" value="Unassembled WGS sequence"/>
</dbReference>
<protein>
    <submittedName>
        <fullName evidence="1">Uncharacterized protein</fullName>
    </submittedName>
</protein>
<dbReference type="RefSeq" id="WP_171623912.1">
    <property type="nucleotide sequence ID" value="NZ_JABFOQ010000042.1"/>
</dbReference>
<name>A0ABX1WQ04_9FLAO</name>
<reference evidence="1 2" key="1">
    <citation type="submission" date="2020-05" db="EMBL/GenBank/DDBJ databases">
        <title>Tigecycline resistant gene in Empedobacter stercoris.</title>
        <authorList>
            <person name="Chen Y."/>
            <person name="Cheng Y."/>
            <person name="Zhou K."/>
        </authorList>
    </citation>
    <scope>NUCLEOTIDE SEQUENCE [LARGE SCALE GENOMIC DNA]</scope>
    <source>
        <strain evidence="1 2">ES202</strain>
    </source>
</reference>